<feature type="coiled-coil region" evidence="1">
    <location>
        <begin position="742"/>
        <end position="769"/>
    </location>
</feature>
<feature type="compositionally biased region" description="Polar residues" evidence="2">
    <location>
        <begin position="1"/>
        <end position="33"/>
    </location>
</feature>
<evidence type="ECO:0000313" key="4">
    <source>
        <dbReference type="Proteomes" id="UP000786811"/>
    </source>
</evidence>
<dbReference type="AlphaFoldDB" id="A0A8J2HQF5"/>
<feature type="region of interest" description="Disordered" evidence="2">
    <location>
        <begin position="68"/>
        <end position="109"/>
    </location>
</feature>
<evidence type="ECO:0000256" key="2">
    <source>
        <dbReference type="SAM" id="MobiDB-lite"/>
    </source>
</evidence>
<evidence type="ECO:0000256" key="1">
    <source>
        <dbReference type="SAM" id="Coils"/>
    </source>
</evidence>
<dbReference type="Proteomes" id="UP000786811">
    <property type="component" value="Unassembled WGS sequence"/>
</dbReference>
<name>A0A8J2HQF5_COTCN</name>
<evidence type="ECO:0000313" key="3">
    <source>
        <dbReference type="EMBL" id="CAG5106591.1"/>
    </source>
</evidence>
<gene>
    <name evidence="3" type="ORF">HICCMSTLAB_LOCUS12336</name>
</gene>
<reference evidence="3" key="1">
    <citation type="submission" date="2021-04" db="EMBL/GenBank/DDBJ databases">
        <authorList>
            <person name="Chebbi M.A.C M."/>
        </authorList>
    </citation>
    <scope>NUCLEOTIDE SEQUENCE</scope>
</reference>
<feature type="region of interest" description="Disordered" evidence="2">
    <location>
        <begin position="309"/>
        <end position="330"/>
    </location>
</feature>
<feature type="region of interest" description="Disordered" evidence="2">
    <location>
        <begin position="712"/>
        <end position="741"/>
    </location>
</feature>
<comment type="caution">
    <text evidence="3">The sequence shown here is derived from an EMBL/GenBank/DDBJ whole genome shotgun (WGS) entry which is preliminary data.</text>
</comment>
<feature type="compositionally biased region" description="Low complexity" evidence="2">
    <location>
        <begin position="730"/>
        <end position="741"/>
    </location>
</feature>
<keyword evidence="1" id="KW-0175">Coiled coil</keyword>
<feature type="region of interest" description="Disordered" evidence="2">
    <location>
        <begin position="1"/>
        <end position="55"/>
    </location>
</feature>
<accession>A0A8J2HQF5</accession>
<proteinExistence type="predicted"/>
<dbReference type="OrthoDB" id="20825at2759"/>
<protein>
    <submittedName>
        <fullName evidence="3">Uncharacterized protein</fullName>
    </submittedName>
</protein>
<organism evidence="3 4">
    <name type="scientific">Cotesia congregata</name>
    <name type="common">Parasitoid wasp</name>
    <name type="synonym">Apanteles congregatus</name>
    <dbReference type="NCBI Taxonomy" id="51543"/>
    <lineage>
        <taxon>Eukaryota</taxon>
        <taxon>Metazoa</taxon>
        <taxon>Ecdysozoa</taxon>
        <taxon>Arthropoda</taxon>
        <taxon>Hexapoda</taxon>
        <taxon>Insecta</taxon>
        <taxon>Pterygota</taxon>
        <taxon>Neoptera</taxon>
        <taxon>Endopterygota</taxon>
        <taxon>Hymenoptera</taxon>
        <taxon>Apocrita</taxon>
        <taxon>Ichneumonoidea</taxon>
        <taxon>Braconidae</taxon>
        <taxon>Microgastrinae</taxon>
        <taxon>Cotesia</taxon>
    </lineage>
</organism>
<dbReference type="EMBL" id="CAJNRD030001124">
    <property type="protein sequence ID" value="CAG5106591.1"/>
    <property type="molecule type" value="Genomic_DNA"/>
</dbReference>
<keyword evidence="4" id="KW-1185">Reference proteome</keyword>
<sequence length="1000" mass="112314">MSQSGSGDHHNGTVQTENGDTQHHQSNGPSQNGIKAESKGDLSNGFENRTVDYERSVPNVVSVQQVPSMAPDYSSVSQPGVYPTPGRLAQPLPEDRQQQQYQDKSGLEHHVSQTATQTLPVQIQPHFVPDFVPDQSQSQYPQARGQFEVRSQMYNQQGQYGDRVGYVTRDVTYRDSSLYAHAQGTGNPVFTGANAGYVTVQHASQLQHASQSVSPQPGFYPGVIMTAQPSVSQSYGQFAGQSQYTYGQYPQTLINPIPYNPHAPMYTAQQFNQQTSPNPQRYSQEVSQYQGQPIIQSIAQNVIAPVDRSVNSSTTRGPKPMDGLYIDSSGDQSMRDTIVDTIPNDCLYVSRNEHRKSVSDVTTASFPRRNDTITFTFPGDTGDTSLLTARKPPSGLSDKKWTADNMSQIFQTDNKRDPVLRVATVPYDRQENRKSVMSDITNRKPEWGNVSPNQRPNPVIAQENRRSDYFEEHRRSPMPVIDQKRMDDLRRSPMPFISVRDSSCERVAQNSPSYPIPANQNFEKTRQELVIWAEQRQRHEVERTMHPNPIFATSPRSRNPSEERRVMIPLDEQRNKDIRVPQVAFQPIPNISQNTIMEQRRHLRHVSADLTKHMELSRKDFEDQPISGSVANLGPGVSTSSSQRASPNLCHQFPAMSEAKLDTKTLLTVVTDFPGDNPMKPLEQTDHIIHSHKKSHNISACLLTHSKSQVENLQSGSGLGDIPDKTECNHSQQQQQHQQQSLDMIAEKLSQFERQQSDLQARLQCLQNQNHLLDQVAHHQYQHQQSDLQSRLQCLQDRQATEKSLRQAIELQQKNAFNDMHHMQMKALADQVIDQQQQQQHQPGEPLSKQMMDQHLLNRNSAYLSAGFTNQMCQSLTSERLSPRIQVETELERSQITLPTNSQFERNDGTRGSHQYRLMCQSADATDNIVASCPSSASSCSSSNTINVTSGASATGVTFSGTLKKVPPEKPPRTSLIVQSPETELFLIEVSTSDIFTVTT</sequence>